<keyword evidence="4" id="KW-1185">Reference proteome</keyword>
<organism evidence="3 4">
    <name type="scientific">Nematostella vectensis</name>
    <name type="common">Starlet sea anemone</name>
    <dbReference type="NCBI Taxonomy" id="45351"/>
    <lineage>
        <taxon>Eukaryota</taxon>
        <taxon>Metazoa</taxon>
        <taxon>Cnidaria</taxon>
        <taxon>Anthozoa</taxon>
        <taxon>Hexacorallia</taxon>
        <taxon>Actiniaria</taxon>
        <taxon>Edwardsiidae</taxon>
        <taxon>Nematostella</taxon>
    </lineage>
</organism>
<accession>A7T371</accession>
<dbReference type="PANTHER" id="PTHR31511:SF12">
    <property type="entry name" value="RHO TERMINATION FACTOR N-TERMINAL DOMAIN-CONTAINING PROTEIN"/>
    <property type="match status" value="1"/>
</dbReference>
<dbReference type="PhylomeDB" id="A7T371"/>
<dbReference type="GO" id="GO:0008270">
    <property type="term" value="F:zinc ion binding"/>
    <property type="evidence" value="ECO:0007669"/>
    <property type="project" value="UniProtKB-KW"/>
</dbReference>
<dbReference type="AlphaFoldDB" id="A7T371"/>
<evidence type="ECO:0000259" key="2">
    <source>
        <dbReference type="PROSITE" id="PS50157"/>
    </source>
</evidence>
<evidence type="ECO:0000256" key="1">
    <source>
        <dbReference type="PROSITE-ProRule" id="PRU00042"/>
    </source>
</evidence>
<keyword evidence="1" id="KW-0479">Metal-binding</keyword>
<dbReference type="InterPro" id="IPR013087">
    <property type="entry name" value="Znf_C2H2_type"/>
</dbReference>
<reference evidence="3 4" key="1">
    <citation type="journal article" date="2007" name="Science">
        <title>Sea anemone genome reveals ancestral eumetazoan gene repertoire and genomic organization.</title>
        <authorList>
            <person name="Putnam N.H."/>
            <person name="Srivastava M."/>
            <person name="Hellsten U."/>
            <person name="Dirks B."/>
            <person name="Chapman J."/>
            <person name="Salamov A."/>
            <person name="Terry A."/>
            <person name="Shapiro H."/>
            <person name="Lindquist E."/>
            <person name="Kapitonov V.V."/>
            <person name="Jurka J."/>
            <person name="Genikhovich G."/>
            <person name="Grigoriev I.V."/>
            <person name="Lucas S.M."/>
            <person name="Steele R.E."/>
            <person name="Finnerty J.R."/>
            <person name="Technau U."/>
            <person name="Martindale M.Q."/>
            <person name="Rokhsar D.S."/>
        </authorList>
    </citation>
    <scope>NUCLEOTIDE SEQUENCE [LARGE SCALE GENOMIC DNA]</scope>
    <source>
        <strain evidence="4">CH2 X CH6</strain>
    </source>
</reference>
<dbReference type="PANTHER" id="PTHR31511">
    <property type="entry name" value="PROTEIN CBG23764"/>
    <property type="match status" value="1"/>
</dbReference>
<dbReference type="STRING" id="45351.A7T371"/>
<sequence length="677" mass="79079">MVTNSHTMTSLANFLAPFRHCEAKIFGYRSVPKPLRMESDFSWPFVLATLKEFNGESFSEFLERAWRMATKSCLKRDSNMVNPHICSSHVMHDISLQCKKRCNGAQFPFAMHTFALLVNALTLEHADAYIVHMYQVMCSKYANDDSITSYKSLKEAISNLGSNRAANSVKKELNKFADWILSFVPEPIKKTVNKQVDSLKEKVNRIFMRGERLTLKEKQTALKGYLKTYRIDGQKGIDFKTFLSKIKPKVLDLINQQKKPVKVKFIFTLELTDQFQNQGSGWQFDQVEYFDINIDPFEPLSGSSYIRLPSKLASKKAIINVKNEDDHECFKWAVTSAVYPREKDPQRQDEQMRVNSRNFDWSGIEFPVLQRQIDKFEKQNPYAINVFGYKGDVYPLIVSKKHEARVINLLHIENDETKHYCWIKNLKKLVSNQIDKFRHFRFLCYRCLNPFRCKQSLEKHREYCCNHEEVKPVMPKDKDGNPLHTYFKNYTRKMRVPSVVYADFESFTENIDTCSPDESKSFTKQYQKHKPSGFCYLIKCFDDNIFPSELVRYTAESPDEDIPQMFIENLESDIKKIYNTFKFPKKVKMSKKDKITYNNATHCHICEDELGEDKIVVDSFTNKEGKQVDVKRDIRFVDSFKFMASSLDSLADNLTKCGKCESCKPDDCLKRYIKDGE</sequence>
<name>A7T371_NEMVE</name>
<dbReference type="Proteomes" id="UP000001593">
    <property type="component" value="Unassembled WGS sequence"/>
</dbReference>
<keyword evidence="1" id="KW-0862">Zinc</keyword>
<dbReference type="InParanoid" id="A7T371"/>
<evidence type="ECO:0000313" key="3">
    <source>
        <dbReference type="EMBL" id="EDO29594.1"/>
    </source>
</evidence>
<evidence type="ECO:0000313" key="4">
    <source>
        <dbReference type="Proteomes" id="UP000001593"/>
    </source>
</evidence>
<dbReference type="PROSITE" id="PS50157">
    <property type="entry name" value="ZINC_FINGER_C2H2_2"/>
    <property type="match status" value="1"/>
</dbReference>
<proteinExistence type="predicted"/>
<gene>
    <name evidence="3" type="ORF">NEMVEDRAFT_v1g248650</name>
</gene>
<dbReference type="EMBL" id="DS470418">
    <property type="protein sequence ID" value="EDO29594.1"/>
    <property type="molecule type" value="Genomic_DNA"/>
</dbReference>
<dbReference type="eggNOG" id="ENOG502SGRS">
    <property type="taxonomic scope" value="Eukaryota"/>
</dbReference>
<dbReference type="HOGENOM" id="CLU_406152_0_0_1"/>
<keyword evidence="1" id="KW-0863">Zinc-finger</keyword>
<protein>
    <recommendedName>
        <fullName evidence="2">C2H2-type domain-containing protein</fullName>
    </recommendedName>
</protein>
<feature type="domain" description="C2H2-type" evidence="2">
    <location>
        <begin position="442"/>
        <end position="472"/>
    </location>
</feature>